<organism evidence="1 2">
    <name type="scientific">Mucilaginibacter straminoryzae</name>
    <dbReference type="NCBI Taxonomy" id="2932774"/>
    <lineage>
        <taxon>Bacteria</taxon>
        <taxon>Pseudomonadati</taxon>
        <taxon>Bacteroidota</taxon>
        <taxon>Sphingobacteriia</taxon>
        <taxon>Sphingobacteriales</taxon>
        <taxon>Sphingobacteriaceae</taxon>
        <taxon>Mucilaginibacter</taxon>
    </lineage>
</organism>
<gene>
    <name evidence="1" type="ORF">MUY27_07385</name>
</gene>
<comment type="caution">
    <text evidence="1">The sequence shown here is derived from an EMBL/GenBank/DDBJ whole genome shotgun (WGS) entry which is preliminary data.</text>
</comment>
<evidence type="ECO:0000313" key="2">
    <source>
        <dbReference type="Proteomes" id="UP001139450"/>
    </source>
</evidence>
<dbReference type="RefSeq" id="WP_245129363.1">
    <property type="nucleotide sequence ID" value="NZ_JALJEJ010000003.1"/>
</dbReference>
<name>A0A9X1X2P3_9SPHI</name>
<keyword evidence="2" id="KW-1185">Reference proteome</keyword>
<dbReference type="Proteomes" id="UP001139450">
    <property type="component" value="Unassembled WGS sequence"/>
</dbReference>
<proteinExistence type="predicted"/>
<accession>A0A9X1X2P3</accession>
<dbReference type="AlphaFoldDB" id="A0A9X1X2P3"/>
<evidence type="ECO:0000313" key="1">
    <source>
        <dbReference type="EMBL" id="MCJ8209526.1"/>
    </source>
</evidence>
<sequence>MELKDFIKQSLLDIVNGVEEANQEKNRFRLTSHIHHGTKESGQRVEFDVSVVVNETSENSAKGGIKIAFANIGGGLKQSDSNQNIQKIKFDIFIAEKPLVDSNLPSA</sequence>
<protein>
    <submittedName>
        <fullName evidence="1">Uncharacterized protein</fullName>
    </submittedName>
</protein>
<reference evidence="1" key="1">
    <citation type="submission" date="2022-04" db="EMBL/GenBank/DDBJ databases">
        <title>Mucilaginibacter sp. RS28 isolated from freshwater.</title>
        <authorList>
            <person name="Ko S.-R."/>
        </authorList>
    </citation>
    <scope>NUCLEOTIDE SEQUENCE</scope>
    <source>
        <strain evidence="1">RS28</strain>
    </source>
</reference>
<dbReference type="EMBL" id="JALJEJ010000003">
    <property type="protein sequence ID" value="MCJ8209526.1"/>
    <property type="molecule type" value="Genomic_DNA"/>
</dbReference>